<dbReference type="AlphaFoldDB" id="W5SXE9"/>
<protein>
    <recommendedName>
        <fullName evidence="8">Variable large protein</fullName>
    </recommendedName>
</protein>
<evidence type="ECO:0000256" key="3">
    <source>
        <dbReference type="ARBA" id="ARBA00022729"/>
    </source>
</evidence>
<dbReference type="InterPro" id="IPR000680">
    <property type="entry name" value="Borrelia_lipo"/>
</dbReference>
<evidence type="ECO:0000256" key="5">
    <source>
        <dbReference type="ARBA" id="ARBA00023139"/>
    </source>
</evidence>
<comment type="function">
    <text evidence="1 8">The Vlp and Vsp proteins are antigenically distinct proteins, only one vlp or vsp gene is transcriptionally active at any one time. Switching between these genes is a mechanism of host immune response evasion.</text>
</comment>
<keyword evidence="5 8" id="KW-0564">Palmitate</keyword>
<dbReference type="SUPFAM" id="SSF74748">
    <property type="entry name" value="Variable surface antigen VlsE"/>
    <property type="match status" value="1"/>
</dbReference>
<feature type="region of interest" description="Disordered" evidence="9">
    <location>
        <begin position="143"/>
        <end position="164"/>
    </location>
</feature>
<accession>W5SXE9</accession>
<evidence type="ECO:0000256" key="4">
    <source>
        <dbReference type="ARBA" id="ARBA00023136"/>
    </source>
</evidence>
<keyword evidence="7 8" id="KW-0449">Lipoprotein</keyword>
<evidence type="ECO:0000256" key="7">
    <source>
        <dbReference type="ARBA" id="ARBA00023288"/>
    </source>
</evidence>
<evidence type="ECO:0000256" key="2">
    <source>
        <dbReference type="ARBA" id="ARBA00004459"/>
    </source>
</evidence>
<geneLocation type="plasmid" evidence="10">
    <name>unnamed</name>
</geneLocation>
<keyword evidence="10" id="KW-0614">Plasmid</keyword>
<organism evidence="10">
    <name type="scientific">Borrelia coriaceae ATCC 43381</name>
    <dbReference type="NCBI Taxonomy" id="1408429"/>
    <lineage>
        <taxon>Bacteria</taxon>
        <taxon>Pseudomonadati</taxon>
        <taxon>Spirochaetota</taxon>
        <taxon>Spirochaetia</taxon>
        <taxon>Spirochaetales</taxon>
        <taxon>Borreliaceae</taxon>
        <taxon>Borrelia</taxon>
    </lineage>
</organism>
<evidence type="ECO:0000256" key="6">
    <source>
        <dbReference type="ARBA" id="ARBA00023237"/>
    </source>
</evidence>
<dbReference type="HOGENOM" id="CLU_054711_0_0_12"/>
<dbReference type="Pfam" id="PF00921">
    <property type="entry name" value="Lipoprotein_2"/>
    <property type="match status" value="1"/>
</dbReference>
<keyword evidence="3" id="KW-0732">Signal</keyword>
<dbReference type="PROSITE" id="PS51257">
    <property type="entry name" value="PROKAR_LIPOPROTEIN"/>
    <property type="match status" value="1"/>
</dbReference>
<dbReference type="EMBL" id="CP005758">
    <property type="protein sequence ID" value="AHH11562.1"/>
    <property type="molecule type" value="Genomic_DNA"/>
</dbReference>
<evidence type="ECO:0000256" key="1">
    <source>
        <dbReference type="ARBA" id="ARBA00003932"/>
    </source>
</evidence>
<gene>
    <name evidence="10" type="ORF">BCO_0125311</name>
</gene>
<evidence type="ECO:0000256" key="8">
    <source>
        <dbReference type="RuleBase" id="RU363105"/>
    </source>
</evidence>
<reference evidence="10" key="1">
    <citation type="submission" date="2013-04" db="EMBL/GenBank/DDBJ databases">
        <title>Comparative Genomics of Relapsing Fever Spirochetes.</title>
        <authorList>
            <person name="Schwan T.G."/>
            <person name="Raffel S.J."/>
            <person name="Porcella S.F."/>
            <person name="Martens C.A."/>
            <person name="Bruno D.P."/>
            <person name="Ricklefs S.M."/>
            <person name="Barbian K.B."/>
        </authorList>
    </citation>
    <scope>NUCLEOTIDE SEQUENCE</scope>
    <source>
        <strain evidence="10">Co53</strain>
        <plasmid evidence="10">unnamed</plasmid>
    </source>
</reference>
<keyword evidence="4 8" id="KW-0472">Membrane</keyword>
<keyword evidence="6 8" id="KW-0998">Cell outer membrane</keyword>
<proteinExistence type="predicted"/>
<name>W5SXE9_9SPIR</name>
<dbReference type="GO" id="GO:0009279">
    <property type="term" value="C:cell outer membrane"/>
    <property type="evidence" value="ECO:0007669"/>
    <property type="project" value="UniProtKB-SubCell"/>
</dbReference>
<evidence type="ECO:0000256" key="9">
    <source>
        <dbReference type="SAM" id="MobiDB-lite"/>
    </source>
</evidence>
<evidence type="ECO:0000313" key="10">
    <source>
        <dbReference type="EMBL" id="AHH11562.1"/>
    </source>
</evidence>
<dbReference type="RefSeq" id="WP_025408800.1">
    <property type="nucleotide sequence ID" value="NZ_CP005758.1"/>
</dbReference>
<comment type="subcellular location">
    <subcellularLocation>
        <location evidence="2 8">Cell outer membrane</location>
        <topology evidence="2 8">Lipid-anchor</topology>
    </subcellularLocation>
</comment>
<sequence>MKINIKNIKIKSVCVTLFISLFLSCNNGIEESLADKGAGKGLNDIIADSRKIFLDAFVSFGNSLKESFSITSTTTKKAVGERLGNVGEAVKLVKGNLESLKEKEHFGFIKNKVETSIDNSIKTLDKIVNGVGKIKEATAGSADNKIGNATKDGEDAAPPSDTDSVKSIVEGIGMVYGAARETGIDPKGDATKTVTDSKKVGNLFGNNGSIGGADALKAAHMALTNASGADILAAIDIAAKGGTSKPAGQIKDATNAFDIAIATQNHGDAHVDVRTKGAVIAAGIALRAIAKDGKLATVATNAPKEEINAVLIGAVGKTINEIVSTIRRTVDKCLKNVSDCIKENSSSEVKSK</sequence>